<evidence type="ECO:0000256" key="5">
    <source>
        <dbReference type="ARBA" id="ARBA00022842"/>
    </source>
</evidence>
<comment type="caution">
    <text evidence="8">The sequence shown here is derived from an EMBL/GenBank/DDBJ whole genome shotgun (WGS) entry which is preliminary data.</text>
</comment>
<organism evidence="8 9">
    <name type="scientific">Garicola koreensis</name>
    <dbReference type="NCBI Taxonomy" id="1262554"/>
    <lineage>
        <taxon>Bacteria</taxon>
        <taxon>Bacillati</taxon>
        <taxon>Actinomycetota</taxon>
        <taxon>Actinomycetes</taxon>
        <taxon>Micrococcales</taxon>
        <taxon>Micrococcaceae</taxon>
        <taxon>Garicola</taxon>
    </lineage>
</organism>
<evidence type="ECO:0000313" key="8">
    <source>
        <dbReference type="EMBL" id="MBB3668187.1"/>
    </source>
</evidence>
<sequence length="275" mass="29693">MTEQIPQAATLLLLRPGAADSTPEVFTITRADSLVFSAGVSAFPGGRVDAADSLPADLWQGISLTAWGRQLDLPAQEAATLLACVVRETFEETGILLARDDEGAPADASLLASLPGDTRQRIEEHDLDFGAFLRQHRLRPDVGTLRPMSRWITPAGHPRRYDTYFFLAAMPEHQAPGELSFEGAASRWTTAQEALTDFRAGVHQLMPPTWAQFRSLLGVASVDSALAAESVSTPITPRVSDGSFGTVADFPGHTDYAQDHTEWMAARGTSDYGGR</sequence>
<dbReference type="CDD" id="cd18870">
    <property type="entry name" value="NUDIX_AcylCoAdiphos_Nudt19"/>
    <property type="match status" value="1"/>
</dbReference>
<dbReference type="Gene3D" id="3.90.79.10">
    <property type="entry name" value="Nucleoside Triphosphate Pyrophosphohydrolase"/>
    <property type="match status" value="1"/>
</dbReference>
<keyword evidence="9" id="KW-1185">Reference proteome</keyword>
<feature type="domain" description="Nudix hydrolase" evidence="7">
    <location>
        <begin position="4"/>
        <end position="211"/>
    </location>
</feature>
<evidence type="ECO:0000256" key="6">
    <source>
        <dbReference type="ARBA" id="ARBA00023211"/>
    </source>
</evidence>
<gene>
    <name evidence="8" type="ORF">FHX47_001816</name>
</gene>
<evidence type="ECO:0000313" key="9">
    <source>
        <dbReference type="Proteomes" id="UP000547528"/>
    </source>
</evidence>
<dbReference type="AlphaFoldDB" id="A0A7W5TT49"/>
<dbReference type="GO" id="GO:0046872">
    <property type="term" value="F:metal ion binding"/>
    <property type="evidence" value="ECO:0007669"/>
    <property type="project" value="UniProtKB-KW"/>
</dbReference>
<dbReference type="InterPro" id="IPR000086">
    <property type="entry name" value="NUDIX_hydrolase_dom"/>
</dbReference>
<evidence type="ECO:0000256" key="1">
    <source>
        <dbReference type="ARBA" id="ARBA00001936"/>
    </source>
</evidence>
<keyword evidence="6" id="KW-0464">Manganese</keyword>
<dbReference type="Proteomes" id="UP000547528">
    <property type="component" value="Unassembled WGS sequence"/>
</dbReference>
<reference evidence="8 9" key="1">
    <citation type="submission" date="2020-08" db="EMBL/GenBank/DDBJ databases">
        <title>Sequencing the genomes of 1000 actinobacteria strains.</title>
        <authorList>
            <person name="Klenk H.-P."/>
        </authorList>
    </citation>
    <scope>NUCLEOTIDE SEQUENCE [LARGE SCALE GENOMIC DNA]</scope>
    <source>
        <strain evidence="8 9">DSM 28238</strain>
    </source>
</reference>
<protein>
    <submittedName>
        <fullName evidence="8">8-oxo-dGTP pyrophosphatase MutT (NUDIX family)</fullName>
    </submittedName>
</protein>
<evidence type="ECO:0000256" key="3">
    <source>
        <dbReference type="ARBA" id="ARBA00022723"/>
    </source>
</evidence>
<evidence type="ECO:0000256" key="4">
    <source>
        <dbReference type="ARBA" id="ARBA00022801"/>
    </source>
</evidence>
<proteinExistence type="predicted"/>
<dbReference type="InterPro" id="IPR039121">
    <property type="entry name" value="NUDT19"/>
</dbReference>
<dbReference type="PANTHER" id="PTHR12318">
    <property type="entry name" value="TESTOSTERONE-REGULATED PROTEIN RP2"/>
    <property type="match status" value="1"/>
</dbReference>
<evidence type="ECO:0000259" key="7">
    <source>
        <dbReference type="PROSITE" id="PS51462"/>
    </source>
</evidence>
<keyword evidence="5" id="KW-0460">Magnesium</keyword>
<dbReference type="InterPro" id="IPR015797">
    <property type="entry name" value="NUDIX_hydrolase-like_dom_sf"/>
</dbReference>
<dbReference type="PANTHER" id="PTHR12318:SF0">
    <property type="entry name" value="ACYL-COENZYME A DIPHOSPHATASE NUDT19"/>
    <property type="match status" value="1"/>
</dbReference>
<dbReference type="RefSeq" id="WP_183358599.1">
    <property type="nucleotide sequence ID" value="NZ_BAABKR010000016.1"/>
</dbReference>
<dbReference type="EMBL" id="JACIBT010000009">
    <property type="protein sequence ID" value="MBB3668187.1"/>
    <property type="molecule type" value="Genomic_DNA"/>
</dbReference>
<comment type="cofactor">
    <cofactor evidence="2">
        <name>Mg(2+)</name>
        <dbReference type="ChEBI" id="CHEBI:18420"/>
    </cofactor>
</comment>
<name>A0A7W5TT49_9MICC</name>
<dbReference type="GO" id="GO:0016818">
    <property type="term" value="F:hydrolase activity, acting on acid anhydrides, in phosphorus-containing anhydrides"/>
    <property type="evidence" value="ECO:0007669"/>
    <property type="project" value="InterPro"/>
</dbReference>
<comment type="cofactor">
    <cofactor evidence="1">
        <name>Mn(2+)</name>
        <dbReference type="ChEBI" id="CHEBI:29035"/>
    </cofactor>
</comment>
<dbReference type="SUPFAM" id="SSF55811">
    <property type="entry name" value="Nudix"/>
    <property type="match status" value="1"/>
</dbReference>
<keyword evidence="3" id="KW-0479">Metal-binding</keyword>
<accession>A0A7W5TT49</accession>
<evidence type="ECO:0000256" key="2">
    <source>
        <dbReference type="ARBA" id="ARBA00001946"/>
    </source>
</evidence>
<dbReference type="PROSITE" id="PS51462">
    <property type="entry name" value="NUDIX"/>
    <property type="match status" value="1"/>
</dbReference>
<keyword evidence="4" id="KW-0378">Hydrolase</keyword>